<dbReference type="AlphaFoldDB" id="A0A6M3KME3"/>
<evidence type="ECO:0000313" key="3">
    <source>
        <dbReference type="EMBL" id="QJA83197.1"/>
    </source>
</evidence>
<accession>A0A6M3KME3</accession>
<evidence type="ECO:0000313" key="2">
    <source>
        <dbReference type="EMBL" id="QJA63771.1"/>
    </source>
</evidence>
<gene>
    <name evidence="3" type="ORF">MM415A00306_0033</name>
    <name evidence="2" type="ORF">MM415B00578_0025</name>
</gene>
<protein>
    <submittedName>
        <fullName evidence="3">Uncharacterized protein</fullName>
    </submittedName>
</protein>
<evidence type="ECO:0000256" key="1">
    <source>
        <dbReference type="SAM" id="MobiDB-lite"/>
    </source>
</evidence>
<dbReference type="EMBL" id="MT142505">
    <property type="protein sequence ID" value="QJA83197.1"/>
    <property type="molecule type" value="Genomic_DNA"/>
</dbReference>
<name>A0A6M3KME3_9ZZZZ</name>
<organism evidence="3">
    <name type="scientific">viral metagenome</name>
    <dbReference type="NCBI Taxonomy" id="1070528"/>
    <lineage>
        <taxon>unclassified sequences</taxon>
        <taxon>metagenomes</taxon>
        <taxon>organismal metagenomes</taxon>
    </lineage>
</organism>
<proteinExistence type="predicted"/>
<dbReference type="EMBL" id="MT141505">
    <property type="protein sequence ID" value="QJA63771.1"/>
    <property type="molecule type" value="Genomic_DNA"/>
</dbReference>
<sequence>MPTYDWYCTRCAAIERNVFYHIADLPRIRECYACGNLSSEQLFDEPRKAQIDLDNPTMYGKWHPQAGEVIRDYGHKRELMKRYGWIEGSDPVKGNRKLSEEAFDDDGQPEPGSGGAEWMTEEQAKAFVKNPTNIGIG</sequence>
<reference evidence="3" key="1">
    <citation type="submission" date="2020-03" db="EMBL/GenBank/DDBJ databases">
        <title>The deep terrestrial virosphere.</title>
        <authorList>
            <person name="Holmfeldt K."/>
            <person name="Nilsson E."/>
            <person name="Simone D."/>
            <person name="Lopez-Fernandez M."/>
            <person name="Wu X."/>
            <person name="de Brujin I."/>
            <person name="Lundin D."/>
            <person name="Andersson A."/>
            <person name="Bertilsson S."/>
            <person name="Dopson M."/>
        </authorList>
    </citation>
    <scope>NUCLEOTIDE SEQUENCE</scope>
    <source>
        <strain evidence="3">MM415A00306</strain>
        <strain evidence="2">MM415B00578</strain>
    </source>
</reference>
<feature type="region of interest" description="Disordered" evidence="1">
    <location>
        <begin position="90"/>
        <end position="119"/>
    </location>
</feature>